<reference evidence="2 3" key="1">
    <citation type="journal article" date="2014" name="Genome Biol. Evol.">
        <title>The secreted proteins of Achlya hypogyna and Thraustotheca clavata identify the ancestral oomycete secretome and reveal gene acquisitions by horizontal gene transfer.</title>
        <authorList>
            <person name="Misner I."/>
            <person name="Blouin N."/>
            <person name="Leonard G."/>
            <person name="Richards T.A."/>
            <person name="Lane C.E."/>
        </authorList>
    </citation>
    <scope>NUCLEOTIDE SEQUENCE [LARGE SCALE GENOMIC DNA]</scope>
    <source>
        <strain evidence="2 3">ATCC 34112</strain>
    </source>
</reference>
<dbReference type="STRING" id="74557.A0A1V9Z5U2"/>
<dbReference type="GO" id="GO:0010506">
    <property type="term" value="P:regulation of autophagy"/>
    <property type="evidence" value="ECO:0007669"/>
    <property type="project" value="InterPro"/>
</dbReference>
<name>A0A1V9Z5U2_9STRA</name>
<evidence type="ECO:0000313" key="3">
    <source>
        <dbReference type="Proteomes" id="UP000243217"/>
    </source>
</evidence>
<dbReference type="Proteomes" id="UP000243217">
    <property type="component" value="Unassembled WGS sequence"/>
</dbReference>
<organism evidence="2 3">
    <name type="scientific">Thraustotheca clavata</name>
    <dbReference type="NCBI Taxonomy" id="74557"/>
    <lineage>
        <taxon>Eukaryota</taxon>
        <taxon>Sar</taxon>
        <taxon>Stramenopiles</taxon>
        <taxon>Oomycota</taxon>
        <taxon>Saprolegniomycetes</taxon>
        <taxon>Saprolegniales</taxon>
        <taxon>Achlyaceae</taxon>
        <taxon>Thraustotheca</taxon>
    </lineage>
</organism>
<evidence type="ECO:0000313" key="2">
    <source>
        <dbReference type="EMBL" id="OQR93311.1"/>
    </source>
</evidence>
<dbReference type="GO" id="GO:0005524">
    <property type="term" value="F:ATP binding"/>
    <property type="evidence" value="ECO:0007669"/>
    <property type="project" value="InterPro"/>
</dbReference>
<keyword evidence="3" id="KW-1185">Reference proteome</keyword>
<sequence>MLLSLRLTLDTLQDHHPVFSPFLTIALWVRIKQLSCYVDVPYSAEELSPLSLGGAYDIEAKTILSFGASGSVFHATHKMTQNRVAVKGFLCDYESRKAFRCELASLHILLGHPNVVNLIDAFDGKRIVLVMEVEKHGDLLSYLENHGPLTEDAAMHVMRQL</sequence>
<dbReference type="AlphaFoldDB" id="A0A1V9Z5U2"/>
<dbReference type="Gene3D" id="1.10.510.10">
    <property type="entry name" value="Transferase(Phosphotransferase) domain 1"/>
    <property type="match status" value="1"/>
</dbReference>
<evidence type="ECO:0000259" key="1">
    <source>
        <dbReference type="PROSITE" id="PS50011"/>
    </source>
</evidence>
<feature type="domain" description="Protein kinase" evidence="1">
    <location>
        <begin position="58"/>
        <end position="161"/>
    </location>
</feature>
<dbReference type="InterPro" id="IPR000719">
    <property type="entry name" value="Prot_kinase_dom"/>
</dbReference>
<dbReference type="InterPro" id="IPR045269">
    <property type="entry name" value="Atg1-like"/>
</dbReference>
<gene>
    <name evidence="2" type="ORF">THRCLA_22319</name>
</gene>
<dbReference type="InterPro" id="IPR011009">
    <property type="entry name" value="Kinase-like_dom_sf"/>
</dbReference>
<protein>
    <recommendedName>
        <fullName evidence="1">Protein kinase domain-containing protein</fullName>
    </recommendedName>
</protein>
<dbReference type="PROSITE" id="PS50011">
    <property type="entry name" value="PROTEIN_KINASE_DOM"/>
    <property type="match status" value="1"/>
</dbReference>
<dbReference type="GO" id="GO:0005737">
    <property type="term" value="C:cytoplasm"/>
    <property type="evidence" value="ECO:0007669"/>
    <property type="project" value="TreeGrafter"/>
</dbReference>
<dbReference type="SUPFAM" id="SSF56112">
    <property type="entry name" value="Protein kinase-like (PK-like)"/>
    <property type="match status" value="1"/>
</dbReference>
<proteinExistence type="predicted"/>
<dbReference type="Pfam" id="PF00069">
    <property type="entry name" value="Pkinase"/>
    <property type="match status" value="1"/>
</dbReference>
<dbReference type="OrthoDB" id="5337378at2759"/>
<comment type="caution">
    <text evidence="2">The sequence shown here is derived from an EMBL/GenBank/DDBJ whole genome shotgun (WGS) entry which is preliminary data.</text>
</comment>
<dbReference type="GO" id="GO:0004674">
    <property type="term" value="F:protein serine/threonine kinase activity"/>
    <property type="evidence" value="ECO:0007669"/>
    <property type="project" value="InterPro"/>
</dbReference>
<dbReference type="PANTHER" id="PTHR24348">
    <property type="entry name" value="SERINE/THREONINE-PROTEIN KINASE UNC-51-RELATED"/>
    <property type="match status" value="1"/>
</dbReference>
<dbReference type="EMBL" id="JNBS01002264">
    <property type="protein sequence ID" value="OQR93311.1"/>
    <property type="molecule type" value="Genomic_DNA"/>
</dbReference>
<accession>A0A1V9Z5U2</accession>